<evidence type="ECO:0000313" key="12">
    <source>
        <dbReference type="EMBL" id="CAF3833816.1"/>
    </source>
</evidence>
<keyword evidence="3 6" id="KW-0812">Transmembrane</keyword>
<comment type="subcellular location">
    <subcellularLocation>
        <location evidence="1">Membrane</location>
        <topology evidence="1">Multi-pass membrane protein</topology>
    </subcellularLocation>
</comment>
<dbReference type="EMBL" id="CAJOBJ010000615">
    <property type="protein sequence ID" value="CAF3833816.1"/>
    <property type="molecule type" value="Genomic_DNA"/>
</dbReference>
<evidence type="ECO:0000256" key="3">
    <source>
        <dbReference type="ARBA" id="ARBA00022692"/>
    </source>
</evidence>
<sequence length="214" mass="24258">MSWIGHIAPGIVFVILSLWWHANNCLRYFQSLEKDISNGHVMKKPRREYKGSTTYPCLWLPCHRLRTLPIESIIKIIITTTHFIIEVATGYESDPRPHLTDANAHHTAMLFGFFLGAWVEILMHYKVPLPPRSCQAMGVLAFAVEAITMVFHLHARTMVDSHAHVLLAVTIVCCMISALGECFNPKLFLVYCLSMSLRPYARYMVSSSGVCHLS</sequence>
<evidence type="ECO:0000313" key="7">
    <source>
        <dbReference type="EMBL" id="CAF1256368.1"/>
    </source>
</evidence>
<dbReference type="OrthoDB" id="551896at2759"/>
<feature type="transmembrane region" description="Helical" evidence="6">
    <location>
        <begin position="103"/>
        <end position="125"/>
    </location>
</feature>
<feature type="transmembrane region" description="Helical" evidence="6">
    <location>
        <begin position="137"/>
        <end position="155"/>
    </location>
</feature>
<keyword evidence="4 6" id="KW-1133">Transmembrane helix</keyword>
<dbReference type="GO" id="GO:0016020">
    <property type="term" value="C:membrane"/>
    <property type="evidence" value="ECO:0007669"/>
    <property type="project" value="UniProtKB-SubCell"/>
</dbReference>
<reference evidence="7" key="1">
    <citation type="submission" date="2021-02" db="EMBL/GenBank/DDBJ databases">
        <authorList>
            <person name="Nowell W R."/>
        </authorList>
    </citation>
    <scope>NUCLEOTIDE SEQUENCE</scope>
</reference>
<dbReference type="Proteomes" id="UP000663855">
    <property type="component" value="Unassembled WGS sequence"/>
</dbReference>
<evidence type="ECO:0000256" key="5">
    <source>
        <dbReference type="ARBA" id="ARBA00023136"/>
    </source>
</evidence>
<dbReference type="EMBL" id="CAJOBH010000414">
    <property type="protein sequence ID" value="CAF3789833.1"/>
    <property type="molecule type" value="Genomic_DNA"/>
</dbReference>
<dbReference type="Proteomes" id="UP000663824">
    <property type="component" value="Unassembled WGS sequence"/>
</dbReference>
<dbReference type="EMBL" id="CAJNOV010006704">
    <property type="protein sequence ID" value="CAF1256368.1"/>
    <property type="molecule type" value="Genomic_DNA"/>
</dbReference>
<feature type="transmembrane region" description="Helical" evidence="6">
    <location>
        <begin position="161"/>
        <end position="179"/>
    </location>
</feature>
<keyword evidence="5 6" id="KW-0472">Membrane</keyword>
<dbReference type="EMBL" id="CAJNOW010002894">
    <property type="protein sequence ID" value="CAF1366373.1"/>
    <property type="molecule type" value="Genomic_DNA"/>
</dbReference>
<accession>A0A815A9M9</accession>
<dbReference type="InterPro" id="IPR006904">
    <property type="entry name" value="DUF716"/>
</dbReference>
<evidence type="ECO:0000256" key="2">
    <source>
        <dbReference type="ARBA" id="ARBA00006948"/>
    </source>
</evidence>
<dbReference type="EMBL" id="CAJNRE010002723">
    <property type="protein sequence ID" value="CAF1989626.1"/>
    <property type="molecule type" value="Genomic_DNA"/>
</dbReference>
<dbReference type="Pfam" id="PF04819">
    <property type="entry name" value="DUF716"/>
    <property type="match status" value="1"/>
</dbReference>
<evidence type="ECO:0000313" key="13">
    <source>
        <dbReference type="Proteomes" id="UP000663855"/>
    </source>
</evidence>
<protein>
    <recommendedName>
        <fullName evidence="14">Transmembrane protein 45B</fullName>
    </recommendedName>
</protein>
<dbReference type="AlphaFoldDB" id="A0A815A9M9"/>
<dbReference type="PANTHER" id="PTHR16007:SF15">
    <property type="entry name" value="TRANSMEMBRANE PROTEIN 45B"/>
    <property type="match status" value="1"/>
</dbReference>
<evidence type="ECO:0000256" key="1">
    <source>
        <dbReference type="ARBA" id="ARBA00004141"/>
    </source>
</evidence>
<organism evidence="7 13">
    <name type="scientific">Rotaria magnacalcarata</name>
    <dbReference type="NCBI Taxonomy" id="392030"/>
    <lineage>
        <taxon>Eukaryota</taxon>
        <taxon>Metazoa</taxon>
        <taxon>Spiralia</taxon>
        <taxon>Gnathifera</taxon>
        <taxon>Rotifera</taxon>
        <taxon>Eurotatoria</taxon>
        <taxon>Bdelloidea</taxon>
        <taxon>Philodinida</taxon>
        <taxon>Philodinidae</taxon>
        <taxon>Rotaria</taxon>
    </lineage>
</organism>
<evidence type="ECO:0000256" key="6">
    <source>
        <dbReference type="SAM" id="Phobius"/>
    </source>
</evidence>
<dbReference type="Proteomes" id="UP000681967">
    <property type="component" value="Unassembled WGS sequence"/>
</dbReference>
<name>A0A815A9M9_9BILA</name>
<evidence type="ECO:0000313" key="10">
    <source>
        <dbReference type="EMBL" id="CAF3789833.1"/>
    </source>
</evidence>
<feature type="transmembrane region" description="Helical" evidence="6">
    <location>
        <begin position="6"/>
        <end position="22"/>
    </location>
</feature>
<dbReference type="Proteomes" id="UP000676336">
    <property type="component" value="Unassembled WGS sequence"/>
</dbReference>
<dbReference type="Proteomes" id="UP000663834">
    <property type="component" value="Unassembled WGS sequence"/>
</dbReference>
<dbReference type="InterPro" id="IPR042127">
    <property type="entry name" value="TMEM45"/>
</dbReference>
<evidence type="ECO:0000313" key="8">
    <source>
        <dbReference type="EMBL" id="CAF1366373.1"/>
    </source>
</evidence>
<dbReference type="Proteomes" id="UP000681720">
    <property type="component" value="Unassembled WGS sequence"/>
</dbReference>
<evidence type="ECO:0000256" key="4">
    <source>
        <dbReference type="ARBA" id="ARBA00022989"/>
    </source>
</evidence>
<evidence type="ECO:0008006" key="14">
    <source>
        <dbReference type="Google" id="ProtNLM"/>
    </source>
</evidence>
<gene>
    <name evidence="10" type="ORF">BYL167_LOCUS2385</name>
    <name evidence="7" type="ORF">CJN711_LOCUS14756</name>
    <name evidence="12" type="ORF">GIL414_LOCUS2966</name>
    <name evidence="8" type="ORF">KQP761_LOCUS7996</name>
    <name evidence="9" type="ORF">MBJ925_LOCUS7705</name>
    <name evidence="11" type="ORF">SMN809_LOCUS2069</name>
</gene>
<dbReference type="PANTHER" id="PTHR16007">
    <property type="entry name" value="EPIDIDYMAL MEMBRANE PROTEIN E9-RELATED"/>
    <property type="match status" value="1"/>
</dbReference>
<evidence type="ECO:0000313" key="9">
    <source>
        <dbReference type="EMBL" id="CAF1989626.1"/>
    </source>
</evidence>
<comment type="caution">
    <text evidence="7">The sequence shown here is derived from an EMBL/GenBank/DDBJ whole genome shotgun (WGS) entry which is preliminary data.</text>
</comment>
<dbReference type="EMBL" id="CAJOBI010000358">
    <property type="protein sequence ID" value="CAF3817136.1"/>
    <property type="molecule type" value="Genomic_DNA"/>
</dbReference>
<proteinExistence type="inferred from homology"/>
<comment type="similarity">
    <text evidence="2">Belongs to the TMEM45 family.</text>
</comment>
<evidence type="ECO:0000313" key="11">
    <source>
        <dbReference type="EMBL" id="CAF3817136.1"/>
    </source>
</evidence>